<dbReference type="EMBL" id="KZ996117">
    <property type="protein sequence ID" value="RKO89395.1"/>
    <property type="molecule type" value="Genomic_DNA"/>
</dbReference>
<organism evidence="2 3">
    <name type="scientific">Blyttiomyces helicus</name>
    <dbReference type="NCBI Taxonomy" id="388810"/>
    <lineage>
        <taxon>Eukaryota</taxon>
        <taxon>Fungi</taxon>
        <taxon>Fungi incertae sedis</taxon>
        <taxon>Chytridiomycota</taxon>
        <taxon>Chytridiomycota incertae sedis</taxon>
        <taxon>Chytridiomycetes</taxon>
        <taxon>Chytridiomycetes incertae sedis</taxon>
        <taxon>Blyttiomyces</taxon>
    </lineage>
</organism>
<accession>A0A4P9WCL4</accession>
<protein>
    <submittedName>
        <fullName evidence="2">Uncharacterized protein</fullName>
    </submittedName>
</protein>
<evidence type="ECO:0000313" key="2">
    <source>
        <dbReference type="EMBL" id="RKO89395.1"/>
    </source>
</evidence>
<evidence type="ECO:0000256" key="1">
    <source>
        <dbReference type="SAM" id="MobiDB-lite"/>
    </source>
</evidence>
<dbReference type="AlphaFoldDB" id="A0A4P9WCL4"/>
<evidence type="ECO:0000313" key="3">
    <source>
        <dbReference type="Proteomes" id="UP000269721"/>
    </source>
</evidence>
<reference evidence="3" key="1">
    <citation type="journal article" date="2018" name="Nat. Microbiol.">
        <title>Leveraging single-cell genomics to expand the fungal tree of life.</title>
        <authorList>
            <person name="Ahrendt S.R."/>
            <person name="Quandt C.A."/>
            <person name="Ciobanu D."/>
            <person name="Clum A."/>
            <person name="Salamov A."/>
            <person name="Andreopoulos B."/>
            <person name="Cheng J.F."/>
            <person name="Woyke T."/>
            <person name="Pelin A."/>
            <person name="Henrissat B."/>
            <person name="Reynolds N.K."/>
            <person name="Benny G.L."/>
            <person name="Smith M.E."/>
            <person name="James T.Y."/>
            <person name="Grigoriev I.V."/>
        </authorList>
    </citation>
    <scope>NUCLEOTIDE SEQUENCE [LARGE SCALE GENOMIC DNA]</scope>
</reference>
<gene>
    <name evidence="2" type="ORF">BDK51DRAFT_38770</name>
</gene>
<proteinExistence type="predicted"/>
<feature type="region of interest" description="Disordered" evidence="1">
    <location>
        <begin position="372"/>
        <end position="405"/>
    </location>
</feature>
<name>A0A4P9WCL4_9FUNG</name>
<keyword evidence="3" id="KW-1185">Reference proteome</keyword>
<feature type="region of interest" description="Disordered" evidence="1">
    <location>
        <begin position="482"/>
        <end position="502"/>
    </location>
</feature>
<dbReference type="Proteomes" id="UP000269721">
    <property type="component" value="Unassembled WGS sequence"/>
</dbReference>
<sequence>MANAAQLGPDLVYEAGDVAVVFDVDDEGGGGAAEVEVEEVDGVGGGIVVLASGGPGFAKRTPQLLASDEPLAQIGGVLAPIDEVDALAPAVKLPAAGAYAVAENRGERVRSVDVHQVFIPVEVEGWRKIESIKESVVDEEAGEAQGDLYGDEADHIGVDESAAKIVRLRSYQVMEGFVDTRFHQRIRVDGDGAKQQLGFMINSAAKVSRSVGNVGSKKLELGAPYGDGNHGEQQCREGYEVVELVDGDELVKPRGPLWGCADLVPGFPMGDASEASCSVGLFVGDNVEPEGGPYGDDGDIGYSDGAAGILRTRNTTNLPCNVGNQLQTSPINGGSIDPETGPLSPFRVPKTGLTQVALRLYSDSSRFVFGSTPDLIPDPLQPRKQPYQVTSDPEGPDSRAGGVRGVDRDLAQNPYLGIYGPRGLIRRLGHSVFDFGHGDLKGRVDGGGDLEVGDGAVNLKVDDSYGDGDPKVGEVVVDLEVDDGGSDPKVDASSLASSPGGTLEPYCLGHQMQGSAFRT</sequence>